<dbReference type="FunFam" id="2.20.70.30:FF:000001">
    <property type="entry name" value="Transcription factor BTF3 homolog"/>
    <property type="match status" value="1"/>
</dbReference>
<dbReference type="InterPro" id="IPR039370">
    <property type="entry name" value="BTF3"/>
</dbReference>
<organism evidence="4 5">
    <name type="scientific">Coptis chinensis</name>
    <dbReference type="NCBI Taxonomy" id="261450"/>
    <lineage>
        <taxon>Eukaryota</taxon>
        <taxon>Viridiplantae</taxon>
        <taxon>Streptophyta</taxon>
        <taxon>Embryophyta</taxon>
        <taxon>Tracheophyta</taxon>
        <taxon>Spermatophyta</taxon>
        <taxon>Magnoliopsida</taxon>
        <taxon>Ranunculales</taxon>
        <taxon>Ranunculaceae</taxon>
        <taxon>Coptidoideae</taxon>
        <taxon>Coptis</taxon>
    </lineage>
</organism>
<dbReference type="Proteomes" id="UP000631114">
    <property type="component" value="Unassembled WGS sequence"/>
</dbReference>
<protein>
    <recommendedName>
        <fullName evidence="2">Nascent polypeptide-associated complex subunit beta</fullName>
    </recommendedName>
</protein>
<proteinExistence type="inferred from homology"/>
<evidence type="ECO:0000256" key="1">
    <source>
        <dbReference type="ARBA" id="ARBA00005296"/>
    </source>
</evidence>
<dbReference type="InterPro" id="IPR038187">
    <property type="entry name" value="NAC_A/B_dom_sf"/>
</dbReference>
<dbReference type="PANTHER" id="PTHR10351">
    <property type="entry name" value="TRANSCRIPTION FACTOR BTF3 FAMILY MEMBER"/>
    <property type="match status" value="1"/>
</dbReference>
<dbReference type="Gene3D" id="3.10.180.10">
    <property type="entry name" value="2,3-Dihydroxybiphenyl 1,2-Dioxygenase, domain 1"/>
    <property type="match status" value="1"/>
</dbReference>
<keyword evidence="2" id="KW-0804">Transcription</keyword>
<feature type="domain" description="NAC-A/B" evidence="3">
    <location>
        <begin position="33"/>
        <end position="104"/>
    </location>
</feature>
<dbReference type="SMART" id="SM01407">
    <property type="entry name" value="NAC"/>
    <property type="match status" value="1"/>
</dbReference>
<accession>A0A835IGV9</accession>
<dbReference type="Pfam" id="PF01849">
    <property type="entry name" value="NAC"/>
    <property type="match status" value="1"/>
</dbReference>
<dbReference type="InterPro" id="IPR002715">
    <property type="entry name" value="Nas_poly-pep-assoc_cplx_dom"/>
</dbReference>
<evidence type="ECO:0000313" key="5">
    <source>
        <dbReference type="Proteomes" id="UP000631114"/>
    </source>
</evidence>
<dbReference type="PROSITE" id="PS51151">
    <property type="entry name" value="NAC_AB"/>
    <property type="match status" value="1"/>
</dbReference>
<evidence type="ECO:0000259" key="3">
    <source>
        <dbReference type="PROSITE" id="PS51151"/>
    </source>
</evidence>
<dbReference type="AlphaFoldDB" id="A0A835IGV9"/>
<comment type="subunit">
    <text evidence="2">Part of the nascent polypeptide-associated complex (NAC).</text>
</comment>
<dbReference type="InterPro" id="IPR029068">
    <property type="entry name" value="Glyas_Bleomycin-R_OHBP_Dase"/>
</dbReference>
<comment type="caution">
    <text evidence="4">The sequence shown here is derived from an EMBL/GenBank/DDBJ whole genome shotgun (WGS) entry which is preliminary data.</text>
</comment>
<gene>
    <name evidence="4" type="ORF">IFM89_028988</name>
</gene>
<dbReference type="Gene3D" id="2.20.70.30">
    <property type="entry name" value="Nascent polypeptide-associated complex domain"/>
    <property type="match status" value="1"/>
</dbReference>
<dbReference type="EMBL" id="JADFTS010000003">
    <property type="protein sequence ID" value="KAF9616212.1"/>
    <property type="molecule type" value="Genomic_DNA"/>
</dbReference>
<keyword evidence="5" id="KW-1185">Reference proteome</keyword>
<comment type="similarity">
    <text evidence="1 2">Belongs to the NAC-beta family.</text>
</comment>
<dbReference type="OrthoDB" id="8033832at2759"/>
<name>A0A835IGV9_9MAGN</name>
<evidence type="ECO:0000313" key="4">
    <source>
        <dbReference type="EMBL" id="KAF9616212.1"/>
    </source>
</evidence>
<keyword evidence="2" id="KW-0805">Transcription regulation</keyword>
<sequence length="210" mass="23479">MNVEKLMKMAGAVRTGGKGSMGRKEKVVHRTTTTDDKRLQGTLKRLRVNVIPAIEEVNIFKDDTVIQFHNPKVQASIVANTWVVAKTVDLVKGQRGEDRRFGSFLFKDTIAMMGYGPEDKNVVLELTYNYGCHRVRQRKCLSLGDFLCFFYQIAIGTDDVYKIAAAIKLYGRKITGTGSLPGINTKIRLLGSRWLEIGMSTRPFASCLAV</sequence>
<dbReference type="CDD" id="cd22055">
    <property type="entry name" value="NAC_BTF3"/>
    <property type="match status" value="1"/>
</dbReference>
<reference evidence="4 5" key="1">
    <citation type="submission" date="2020-10" db="EMBL/GenBank/DDBJ databases">
        <title>The Coptis chinensis genome and diversification of protoberbering-type alkaloids.</title>
        <authorList>
            <person name="Wang B."/>
            <person name="Shu S."/>
            <person name="Song C."/>
            <person name="Liu Y."/>
        </authorList>
    </citation>
    <scope>NUCLEOTIDE SEQUENCE [LARGE SCALE GENOMIC DNA]</scope>
    <source>
        <strain evidence="4">HL-2020</strain>
        <tissue evidence="4">Leaf</tissue>
    </source>
</reference>
<evidence type="ECO:0000256" key="2">
    <source>
        <dbReference type="RuleBase" id="RU361272"/>
    </source>
</evidence>